<feature type="transmembrane region" description="Helical" evidence="1">
    <location>
        <begin position="38"/>
        <end position="61"/>
    </location>
</feature>
<dbReference type="EMBL" id="WTYW01000001">
    <property type="protein sequence ID" value="MXO84668.1"/>
    <property type="molecule type" value="Genomic_DNA"/>
</dbReference>
<dbReference type="AlphaFoldDB" id="A0A844ZA36"/>
<keyword evidence="1" id="KW-1133">Transmembrane helix</keyword>
<evidence type="ECO:0000256" key="2">
    <source>
        <dbReference type="SAM" id="SignalP"/>
    </source>
</evidence>
<keyword evidence="4" id="KW-1185">Reference proteome</keyword>
<dbReference type="RefSeq" id="WP_160681209.1">
    <property type="nucleotide sequence ID" value="NZ_WTYW01000001.1"/>
</dbReference>
<dbReference type="Proteomes" id="UP000433104">
    <property type="component" value="Unassembled WGS sequence"/>
</dbReference>
<protein>
    <submittedName>
        <fullName evidence="3">Uncharacterized protein</fullName>
    </submittedName>
</protein>
<organism evidence="3 4">
    <name type="scientific">Parapontixanthobacter aurantiacus</name>
    <dbReference type="NCBI Taxonomy" id="1463599"/>
    <lineage>
        <taxon>Bacteria</taxon>
        <taxon>Pseudomonadati</taxon>
        <taxon>Pseudomonadota</taxon>
        <taxon>Alphaproteobacteria</taxon>
        <taxon>Sphingomonadales</taxon>
        <taxon>Erythrobacteraceae</taxon>
        <taxon>Parapontixanthobacter</taxon>
    </lineage>
</organism>
<feature type="chain" id="PRO_5032603736" evidence="2">
    <location>
        <begin position="23"/>
        <end position="73"/>
    </location>
</feature>
<evidence type="ECO:0000313" key="4">
    <source>
        <dbReference type="Proteomes" id="UP000433104"/>
    </source>
</evidence>
<comment type="caution">
    <text evidence="3">The sequence shown here is derived from an EMBL/GenBank/DDBJ whole genome shotgun (WGS) entry which is preliminary data.</text>
</comment>
<evidence type="ECO:0000256" key="1">
    <source>
        <dbReference type="SAM" id="Phobius"/>
    </source>
</evidence>
<keyword evidence="1" id="KW-0812">Transmembrane</keyword>
<feature type="signal peptide" evidence="2">
    <location>
        <begin position="1"/>
        <end position="22"/>
    </location>
</feature>
<gene>
    <name evidence="3" type="ORF">GRI38_01290</name>
</gene>
<evidence type="ECO:0000313" key="3">
    <source>
        <dbReference type="EMBL" id="MXO84668.1"/>
    </source>
</evidence>
<reference evidence="3 4" key="1">
    <citation type="submission" date="2019-12" db="EMBL/GenBank/DDBJ databases">
        <title>Genomic-based taxomic classification of the family Erythrobacteraceae.</title>
        <authorList>
            <person name="Xu L."/>
        </authorList>
    </citation>
    <scope>NUCLEOTIDE SEQUENCE [LARGE SCALE GENOMIC DNA]</scope>
    <source>
        <strain evidence="3 4">MCCC 1A09962</strain>
    </source>
</reference>
<name>A0A844ZA36_9SPHN</name>
<keyword evidence="2" id="KW-0732">Signal</keyword>
<keyword evidence="1" id="KW-0472">Membrane</keyword>
<proteinExistence type="predicted"/>
<accession>A0A844ZA36</accession>
<sequence>MKFRTLAAATAAVSLAAAPAVAQFERSTAPVEDESELAGGSSVVIGILAAAAVIGGIIILADGDDDDLPVSVG</sequence>